<dbReference type="PROSITE" id="PS50297">
    <property type="entry name" value="ANK_REP_REGION"/>
    <property type="match status" value="4"/>
</dbReference>
<feature type="repeat" description="ANK" evidence="3">
    <location>
        <begin position="243"/>
        <end position="275"/>
    </location>
</feature>
<dbReference type="Pfam" id="PF00023">
    <property type="entry name" value="Ank"/>
    <property type="match status" value="1"/>
</dbReference>
<dbReference type="Pfam" id="PF12937">
    <property type="entry name" value="F-box-like"/>
    <property type="match status" value="1"/>
</dbReference>
<sequence length="522" mass="56001">MSLQQLPRELLLNIFESLGSRADSNSFARTCRQFHCHFNTYLYRYAIRNCLASVSQWAAEHGQVRTLEHLVAEAADLVSDPETTPLFGAAKHGQVEVIRFLDEHGADAEWDDGLNRPALLYAIRSGFPLDVIERLVAKTPTKVIDNCGCLGRAVMRKRTDVVKLLLAAGVDIDARGIRVSALEAAMDDDDDTDMLRFLLDAGASPNAIHPEVRPPLQAAAIMGFVNVVRILLERGADPAYVDTGGTSLASAASAGHYEVAKLLSEAGAPIDIKDSDSDPLLYGALASRHEDIAVLLAEHGAELDPPYDPEFEWTPLIGAIRSGSQKVVELLLKNKVDVQQGADCGQAPITLAAENGRPEFMKPLLSHGADICATDEHGRTALALAAAGGWLRTVVALLDYGTDSSSTRMADAECSSDFRTQSGHNIIDKPDNYDRTPLFYATIGGHEATVAVLLAHGSAAADFSTAGNRSPQSFVAQLPDCAEFKNGRPAAKVMRALFENPSTLGESIQRGLSEEASSADTS</sequence>
<keyword evidence="2 3" id="KW-0040">ANK repeat</keyword>
<feature type="repeat" description="ANK" evidence="3">
    <location>
        <begin position="211"/>
        <end position="243"/>
    </location>
</feature>
<dbReference type="SMART" id="SM00248">
    <property type="entry name" value="ANK"/>
    <property type="match status" value="12"/>
</dbReference>
<dbReference type="InterPro" id="IPR036047">
    <property type="entry name" value="F-box-like_dom_sf"/>
</dbReference>
<evidence type="ECO:0000313" key="6">
    <source>
        <dbReference type="Proteomes" id="UP001610432"/>
    </source>
</evidence>
<accession>A0ABR4LSA8</accession>
<dbReference type="InterPro" id="IPR036770">
    <property type="entry name" value="Ankyrin_rpt-contain_sf"/>
</dbReference>
<dbReference type="Proteomes" id="UP001610432">
    <property type="component" value="Unassembled WGS sequence"/>
</dbReference>
<protein>
    <submittedName>
        <fullName evidence="5">Ankyrin repeat-containing domain protein</fullName>
    </submittedName>
</protein>
<gene>
    <name evidence="5" type="ORF">BJX67DRAFT_381115</name>
</gene>
<proteinExistence type="predicted"/>
<evidence type="ECO:0000256" key="3">
    <source>
        <dbReference type="PROSITE-ProRule" id="PRU00023"/>
    </source>
</evidence>
<keyword evidence="6" id="KW-1185">Reference proteome</keyword>
<dbReference type="PANTHER" id="PTHR24189">
    <property type="entry name" value="MYOTROPHIN"/>
    <property type="match status" value="1"/>
</dbReference>
<evidence type="ECO:0000259" key="4">
    <source>
        <dbReference type="Pfam" id="PF12937"/>
    </source>
</evidence>
<organism evidence="5 6">
    <name type="scientific">Aspergillus lucknowensis</name>
    <dbReference type="NCBI Taxonomy" id="176173"/>
    <lineage>
        <taxon>Eukaryota</taxon>
        <taxon>Fungi</taxon>
        <taxon>Dikarya</taxon>
        <taxon>Ascomycota</taxon>
        <taxon>Pezizomycotina</taxon>
        <taxon>Eurotiomycetes</taxon>
        <taxon>Eurotiomycetidae</taxon>
        <taxon>Eurotiales</taxon>
        <taxon>Aspergillaceae</taxon>
        <taxon>Aspergillus</taxon>
        <taxon>Aspergillus subgen. Nidulantes</taxon>
    </lineage>
</organism>
<comment type="caution">
    <text evidence="5">The sequence shown here is derived from an EMBL/GenBank/DDBJ whole genome shotgun (WGS) entry which is preliminary data.</text>
</comment>
<name>A0ABR4LSA8_9EURO</name>
<dbReference type="RefSeq" id="XP_070886390.1">
    <property type="nucleotide sequence ID" value="XM_071032963.1"/>
</dbReference>
<dbReference type="InterPro" id="IPR001810">
    <property type="entry name" value="F-box_dom"/>
</dbReference>
<dbReference type="PANTHER" id="PTHR24189:SF50">
    <property type="entry name" value="ANKYRIN REPEAT AND SOCS BOX PROTEIN 2"/>
    <property type="match status" value="1"/>
</dbReference>
<feature type="repeat" description="ANK" evidence="3">
    <location>
        <begin position="81"/>
        <end position="113"/>
    </location>
</feature>
<evidence type="ECO:0000256" key="2">
    <source>
        <dbReference type="ARBA" id="ARBA00023043"/>
    </source>
</evidence>
<feature type="repeat" description="ANK" evidence="3">
    <location>
        <begin position="377"/>
        <end position="409"/>
    </location>
</feature>
<dbReference type="InterPro" id="IPR050745">
    <property type="entry name" value="Multifunctional_regulatory"/>
</dbReference>
<dbReference type="SUPFAM" id="SSF48403">
    <property type="entry name" value="Ankyrin repeat"/>
    <property type="match status" value="1"/>
</dbReference>
<dbReference type="GeneID" id="98148035"/>
<evidence type="ECO:0000256" key="1">
    <source>
        <dbReference type="ARBA" id="ARBA00022737"/>
    </source>
</evidence>
<evidence type="ECO:0000313" key="5">
    <source>
        <dbReference type="EMBL" id="KAL2867411.1"/>
    </source>
</evidence>
<feature type="domain" description="F-box" evidence="4">
    <location>
        <begin position="4"/>
        <end position="44"/>
    </location>
</feature>
<feature type="repeat" description="ANK" evidence="3">
    <location>
        <begin position="344"/>
        <end position="376"/>
    </location>
</feature>
<reference evidence="5 6" key="1">
    <citation type="submission" date="2024-07" db="EMBL/GenBank/DDBJ databases">
        <title>Section-level genome sequencing and comparative genomics of Aspergillus sections Usti and Cavernicolus.</title>
        <authorList>
            <consortium name="Lawrence Berkeley National Laboratory"/>
            <person name="Nybo J.L."/>
            <person name="Vesth T.C."/>
            <person name="Theobald S."/>
            <person name="Frisvad J.C."/>
            <person name="Larsen T.O."/>
            <person name="Kjaerboelling I."/>
            <person name="Rothschild-Mancinelli K."/>
            <person name="Lyhne E.K."/>
            <person name="Kogle M.E."/>
            <person name="Barry K."/>
            <person name="Clum A."/>
            <person name="Na H."/>
            <person name="Ledsgaard L."/>
            <person name="Lin J."/>
            <person name="Lipzen A."/>
            <person name="Kuo A."/>
            <person name="Riley R."/>
            <person name="Mondo S."/>
            <person name="Labutti K."/>
            <person name="Haridas S."/>
            <person name="Pangalinan J."/>
            <person name="Salamov A.A."/>
            <person name="Simmons B.A."/>
            <person name="Magnuson J.K."/>
            <person name="Chen J."/>
            <person name="Drula E."/>
            <person name="Henrissat B."/>
            <person name="Wiebenga A."/>
            <person name="Lubbers R.J."/>
            <person name="Gomes A.C."/>
            <person name="Macurrencykelacurrency M.R."/>
            <person name="Stajich J."/>
            <person name="Grigoriev I.V."/>
            <person name="Mortensen U.H."/>
            <person name="De Vries R.P."/>
            <person name="Baker S.E."/>
            <person name="Andersen M.R."/>
        </authorList>
    </citation>
    <scope>NUCLEOTIDE SEQUENCE [LARGE SCALE GENOMIC DNA]</scope>
    <source>
        <strain evidence="5 6">CBS 449.75</strain>
    </source>
</reference>
<dbReference type="EMBL" id="JBFXLQ010000019">
    <property type="protein sequence ID" value="KAL2867411.1"/>
    <property type="molecule type" value="Genomic_DNA"/>
</dbReference>
<dbReference type="InterPro" id="IPR002110">
    <property type="entry name" value="Ankyrin_rpt"/>
</dbReference>
<dbReference type="Pfam" id="PF12796">
    <property type="entry name" value="Ank_2"/>
    <property type="match status" value="3"/>
</dbReference>
<dbReference type="PROSITE" id="PS50088">
    <property type="entry name" value="ANK_REPEAT"/>
    <property type="match status" value="5"/>
</dbReference>
<dbReference type="Gene3D" id="1.25.40.20">
    <property type="entry name" value="Ankyrin repeat-containing domain"/>
    <property type="match status" value="2"/>
</dbReference>
<keyword evidence="1" id="KW-0677">Repeat</keyword>
<dbReference type="SUPFAM" id="SSF81383">
    <property type="entry name" value="F-box domain"/>
    <property type="match status" value="1"/>
</dbReference>